<evidence type="ECO:0000256" key="3">
    <source>
        <dbReference type="ARBA" id="ARBA00022691"/>
    </source>
</evidence>
<comment type="caution">
    <text evidence="12">The sequence shown here is derived from an EMBL/GenBank/DDBJ whole genome shotgun (WGS) entry which is preliminary data.</text>
</comment>
<dbReference type="SFLD" id="SFLDF00290">
    <property type="entry name" value="glutamate_2_3-aminomutase"/>
    <property type="match status" value="1"/>
</dbReference>
<dbReference type="InterPro" id="IPR003739">
    <property type="entry name" value="Lys_aminomutase/Glu_NH3_mut"/>
</dbReference>
<dbReference type="Proteomes" id="UP000285138">
    <property type="component" value="Unassembled WGS sequence"/>
</dbReference>
<evidence type="ECO:0000256" key="10">
    <source>
        <dbReference type="PIRSR" id="PIRSR603739-50"/>
    </source>
</evidence>
<feature type="modified residue" description="N6-(pyridoxal phosphate)lysine" evidence="10">
    <location>
        <position position="390"/>
    </location>
</feature>
<dbReference type="NCBIfam" id="TIGR04368">
    <property type="entry name" value="Glu_2_3_NH3_mut"/>
    <property type="match status" value="1"/>
</dbReference>
<gene>
    <name evidence="12" type="primary">eam</name>
    <name evidence="12" type="ORF">D5R97_01950</name>
</gene>
<keyword evidence="4 9" id="KW-0479">Metal-binding</keyword>
<evidence type="ECO:0000256" key="8">
    <source>
        <dbReference type="ARBA" id="ARBA00023235"/>
    </source>
</evidence>
<dbReference type="SFLD" id="SFLDS00029">
    <property type="entry name" value="Radical_SAM"/>
    <property type="match status" value="1"/>
</dbReference>
<dbReference type="EMBL" id="QZAA01000059">
    <property type="protein sequence ID" value="RQD77657.1"/>
    <property type="molecule type" value="Genomic_DNA"/>
</dbReference>
<evidence type="ECO:0000256" key="5">
    <source>
        <dbReference type="ARBA" id="ARBA00022898"/>
    </source>
</evidence>
<evidence type="ECO:0000259" key="11">
    <source>
        <dbReference type="PROSITE" id="PS51918"/>
    </source>
</evidence>
<keyword evidence="5 10" id="KW-0663">Pyridoxal phosphate</keyword>
<keyword evidence="8 12" id="KW-0413">Isomerase</keyword>
<evidence type="ECO:0000313" key="13">
    <source>
        <dbReference type="Proteomes" id="UP000285138"/>
    </source>
</evidence>
<name>A0A424YHJ0_9FIRM</name>
<evidence type="ECO:0000256" key="2">
    <source>
        <dbReference type="ARBA" id="ARBA00022485"/>
    </source>
</evidence>
<sequence length="423" mass="49206">MEVGTLANDIKTITYDEKRKVALERASVLKESIDDYLQALERIETGFSLENKYKKNKELIMEILGAKEENWQNWHWQIQNRISDEEILSKIINLSNQEKKEIAKVGTRYRWTVSPYYLSLMDRDDPECPIRKQSVPSILEYNDDFGYDDPMGEEFTSPVQGITRRYPDRLIINVTNQCAMYCRHCQRRRNIGEKDVSTPWEVLEEALQYVRDNKEIRDILLTGGDAFMLSNEEIDWILTELDNIPHVEIVRLGTRTLVTMPMRVDDELCSILEKHSPIYVNTHFNHPKEITPSVQEACFKLAKAGVPLGNQAVLLKNINNNPHVMKKLNQELLKVLIKPYYIFHAKRVKGTSHFRTPVEDGIEIMEKLRGYTSGMAIPTFIVNAPKGYGKTPMLPEYLVSISSDYLTIRSWEKKIIDYFNPHF</sequence>
<evidence type="ECO:0000256" key="9">
    <source>
        <dbReference type="PIRSR" id="PIRSR004911-1"/>
    </source>
</evidence>
<dbReference type="InterPro" id="IPR013785">
    <property type="entry name" value="Aldolase_TIM"/>
</dbReference>
<keyword evidence="2 9" id="KW-0004">4Fe-4S</keyword>
<dbReference type="PANTHER" id="PTHR30538">
    <property type="entry name" value="LYSINE 2,3-AMINOMUTASE-RELATED"/>
    <property type="match status" value="1"/>
</dbReference>
<accession>A0A424YHJ0</accession>
<dbReference type="PROSITE" id="PS51918">
    <property type="entry name" value="RADICAL_SAM"/>
    <property type="match status" value="1"/>
</dbReference>
<comment type="cofactor">
    <cofactor evidence="1 10">
        <name>pyridoxal 5'-phosphate</name>
        <dbReference type="ChEBI" id="CHEBI:597326"/>
    </cofactor>
</comment>
<evidence type="ECO:0000256" key="1">
    <source>
        <dbReference type="ARBA" id="ARBA00001933"/>
    </source>
</evidence>
<dbReference type="EC" id="5.4.3.9" evidence="12"/>
<dbReference type="GO" id="GO:0016869">
    <property type="term" value="F:intramolecular aminotransferase activity"/>
    <property type="evidence" value="ECO:0007669"/>
    <property type="project" value="InterPro"/>
</dbReference>
<dbReference type="NCBIfam" id="TIGR00238">
    <property type="entry name" value="KamA family radical SAM protein"/>
    <property type="match status" value="1"/>
</dbReference>
<feature type="binding site" evidence="9">
    <location>
        <position position="185"/>
    </location>
    <ligand>
        <name>[4Fe-4S] cluster</name>
        <dbReference type="ChEBI" id="CHEBI:49883"/>
        <note>4Fe-4S-S-AdoMet</note>
    </ligand>
</feature>
<protein>
    <submittedName>
        <fullName evidence="12">Glutamate 2,3-aminomutase</fullName>
        <ecNumber evidence="12">5.4.3.9</ecNumber>
    </submittedName>
</protein>
<evidence type="ECO:0000256" key="4">
    <source>
        <dbReference type="ARBA" id="ARBA00022723"/>
    </source>
</evidence>
<feature type="binding site" evidence="9">
    <location>
        <position position="182"/>
    </location>
    <ligand>
        <name>[4Fe-4S] cluster</name>
        <dbReference type="ChEBI" id="CHEBI:49883"/>
        <note>4Fe-4S-S-AdoMet</note>
    </ligand>
</feature>
<dbReference type="Gene3D" id="3.20.20.70">
    <property type="entry name" value="Aldolase class I"/>
    <property type="match status" value="1"/>
</dbReference>
<dbReference type="PIRSF" id="PIRSF004911">
    <property type="entry name" value="DUF160"/>
    <property type="match status" value="1"/>
</dbReference>
<evidence type="ECO:0000256" key="6">
    <source>
        <dbReference type="ARBA" id="ARBA00023004"/>
    </source>
</evidence>
<dbReference type="CDD" id="cd01335">
    <property type="entry name" value="Radical_SAM"/>
    <property type="match status" value="1"/>
</dbReference>
<proteinExistence type="predicted"/>
<feature type="domain" description="Radical SAM core" evidence="11">
    <location>
        <begin position="164"/>
        <end position="385"/>
    </location>
</feature>
<dbReference type="GO" id="GO:0046872">
    <property type="term" value="F:metal ion binding"/>
    <property type="evidence" value="ECO:0007669"/>
    <property type="project" value="UniProtKB-KW"/>
</dbReference>
<dbReference type="PANTHER" id="PTHR30538:SF1">
    <property type="entry name" value="L-LYSINE 2,3-AMINOMUTASE"/>
    <property type="match status" value="1"/>
</dbReference>
<organism evidence="12 13">
    <name type="scientific">Candidatus Syntrophonatronum acetioxidans</name>
    <dbReference type="NCBI Taxonomy" id="1795816"/>
    <lineage>
        <taxon>Bacteria</taxon>
        <taxon>Bacillati</taxon>
        <taxon>Bacillota</taxon>
        <taxon>Clostridia</taxon>
        <taxon>Eubacteriales</taxon>
        <taxon>Syntrophomonadaceae</taxon>
        <taxon>Candidatus Syntrophonatronum</taxon>
    </lineage>
</organism>
<feature type="binding site" evidence="9">
    <location>
        <position position="178"/>
    </location>
    <ligand>
        <name>[4Fe-4S] cluster</name>
        <dbReference type="ChEBI" id="CHEBI:49883"/>
        <note>4Fe-4S-S-AdoMet</note>
    </ligand>
</feature>
<evidence type="ECO:0000313" key="12">
    <source>
        <dbReference type="EMBL" id="RQD77657.1"/>
    </source>
</evidence>
<evidence type="ECO:0000256" key="7">
    <source>
        <dbReference type="ARBA" id="ARBA00023014"/>
    </source>
</evidence>
<keyword evidence="6" id="KW-0408">Iron</keyword>
<dbReference type="AlphaFoldDB" id="A0A424YHJ0"/>
<dbReference type="SUPFAM" id="SSF102114">
    <property type="entry name" value="Radical SAM enzymes"/>
    <property type="match status" value="1"/>
</dbReference>
<dbReference type="InterPro" id="IPR007197">
    <property type="entry name" value="rSAM"/>
</dbReference>
<dbReference type="InterPro" id="IPR025895">
    <property type="entry name" value="LAM_C_dom"/>
</dbReference>
<dbReference type="GO" id="GO:0051539">
    <property type="term" value="F:4 iron, 4 sulfur cluster binding"/>
    <property type="evidence" value="ECO:0007669"/>
    <property type="project" value="UniProtKB-KW"/>
</dbReference>
<dbReference type="SFLD" id="SFLDG01070">
    <property type="entry name" value="PLP-dependent"/>
    <property type="match status" value="1"/>
</dbReference>
<keyword evidence="3" id="KW-0949">S-adenosyl-L-methionine</keyword>
<dbReference type="Pfam" id="PF04055">
    <property type="entry name" value="Radical_SAM"/>
    <property type="match status" value="1"/>
</dbReference>
<keyword evidence="7 9" id="KW-0411">Iron-sulfur</keyword>
<dbReference type="InterPro" id="IPR058240">
    <property type="entry name" value="rSAM_sf"/>
</dbReference>
<reference evidence="12 13" key="1">
    <citation type="submission" date="2018-08" db="EMBL/GenBank/DDBJ databases">
        <title>The metabolism and importance of syntrophic acetate oxidation coupled to methane or sulfide production in haloalkaline environments.</title>
        <authorList>
            <person name="Timmers P.H.A."/>
            <person name="Vavourakis C.D."/>
            <person name="Sorokin D.Y."/>
            <person name="Sinninghe Damste J.S."/>
            <person name="Muyzer G."/>
            <person name="Stams A.J.M."/>
            <person name="Plugge C.M."/>
        </authorList>
    </citation>
    <scope>NUCLEOTIDE SEQUENCE [LARGE SCALE GENOMIC DNA]</scope>
    <source>
        <strain evidence="12">MSAO_Bac1</strain>
    </source>
</reference>
<dbReference type="Gene3D" id="6.10.140.1170">
    <property type="match status" value="1"/>
</dbReference>
<dbReference type="InterPro" id="IPR030801">
    <property type="entry name" value="Glu_2_3_NH3_mut"/>
</dbReference>
<dbReference type="Pfam" id="PF12544">
    <property type="entry name" value="LAM_C"/>
    <property type="match status" value="1"/>
</dbReference>